<evidence type="ECO:0000313" key="2">
    <source>
        <dbReference type="EMBL" id="GIP61429.1"/>
    </source>
</evidence>
<organism evidence="2 3">
    <name type="scientific">Paenibacillus woosongensis</name>
    <dbReference type="NCBI Taxonomy" id="307580"/>
    <lineage>
        <taxon>Bacteria</taxon>
        <taxon>Bacillati</taxon>
        <taxon>Bacillota</taxon>
        <taxon>Bacilli</taxon>
        <taxon>Bacillales</taxon>
        <taxon>Paenibacillaceae</taxon>
        <taxon>Paenibacillus</taxon>
    </lineage>
</organism>
<sequence>MPANGWVEEEVEFHTLDSACSIVLGYGRQAKALMPAEMRDAVRAEAQTMCPLYDESCT</sequence>
<name>A0ABQ4MZR1_9BACL</name>
<gene>
    <name evidence="2" type="ORF">J15TS10_52430</name>
</gene>
<protein>
    <recommendedName>
        <fullName evidence="1">WCX domain-containing protein</fullName>
    </recommendedName>
</protein>
<dbReference type="Pfam" id="PF25583">
    <property type="entry name" value="WCX"/>
    <property type="match status" value="1"/>
</dbReference>
<evidence type="ECO:0000259" key="1">
    <source>
        <dbReference type="Pfam" id="PF25583"/>
    </source>
</evidence>
<dbReference type="Proteomes" id="UP000681290">
    <property type="component" value="Unassembled WGS sequence"/>
</dbReference>
<dbReference type="EMBL" id="BOSM01000019">
    <property type="protein sequence ID" value="GIP61429.1"/>
    <property type="molecule type" value="Genomic_DNA"/>
</dbReference>
<keyword evidence="3" id="KW-1185">Reference proteome</keyword>
<evidence type="ECO:0000313" key="3">
    <source>
        <dbReference type="Proteomes" id="UP000681290"/>
    </source>
</evidence>
<accession>A0ABQ4MZR1</accession>
<feature type="domain" description="WCX" evidence="1">
    <location>
        <begin position="3"/>
        <end position="49"/>
    </location>
</feature>
<proteinExistence type="predicted"/>
<reference evidence="2 3" key="1">
    <citation type="submission" date="2021-03" db="EMBL/GenBank/DDBJ databases">
        <title>Antimicrobial resistance genes in bacteria isolated from Japanese honey, and their potential for conferring macrolide and lincosamide resistance in the American foulbrood pathogen Paenibacillus larvae.</title>
        <authorList>
            <person name="Okamoto M."/>
            <person name="Kumagai M."/>
            <person name="Kanamori H."/>
            <person name="Takamatsu D."/>
        </authorList>
    </citation>
    <scope>NUCLEOTIDE SEQUENCE [LARGE SCALE GENOMIC DNA]</scope>
    <source>
        <strain evidence="2 3">J15TS10</strain>
    </source>
</reference>
<comment type="caution">
    <text evidence="2">The sequence shown here is derived from an EMBL/GenBank/DDBJ whole genome shotgun (WGS) entry which is preliminary data.</text>
</comment>
<dbReference type="InterPro" id="IPR057727">
    <property type="entry name" value="WCX_dom"/>
</dbReference>